<name>A0AAV1VPE1_9STRA</name>
<protein>
    <submittedName>
        <fullName evidence="1">Uncharacterized protein</fullName>
    </submittedName>
</protein>
<sequence length="142" mass="16131">MDVVVEKTPDLARGSNQLDVQELSRVTDQLDDDLAHELSRPYELHDLVRENYNSLAYNRSNDRADFTFAQLENEHSTRSFCDELAAARQDIAQLREQVASLVDHTGSLKRDHLKVVSAFDRGGVLRLSKRTQTDTTGRDVQC</sequence>
<evidence type="ECO:0000313" key="1">
    <source>
        <dbReference type="EMBL" id="CAK7948194.1"/>
    </source>
</evidence>
<reference evidence="1" key="1">
    <citation type="submission" date="2024-01" db="EMBL/GenBank/DDBJ databases">
        <authorList>
            <person name="Webb A."/>
        </authorList>
    </citation>
    <scope>NUCLEOTIDE SEQUENCE</scope>
    <source>
        <strain evidence="1">Pm1</strain>
    </source>
</reference>
<proteinExistence type="predicted"/>
<dbReference type="Proteomes" id="UP001162060">
    <property type="component" value="Unassembled WGS sequence"/>
</dbReference>
<accession>A0AAV1VPE1</accession>
<organism evidence="1 2">
    <name type="scientific">Peronospora matthiolae</name>
    <dbReference type="NCBI Taxonomy" id="2874970"/>
    <lineage>
        <taxon>Eukaryota</taxon>
        <taxon>Sar</taxon>
        <taxon>Stramenopiles</taxon>
        <taxon>Oomycota</taxon>
        <taxon>Peronosporomycetes</taxon>
        <taxon>Peronosporales</taxon>
        <taxon>Peronosporaceae</taxon>
        <taxon>Peronospora</taxon>
    </lineage>
</organism>
<comment type="caution">
    <text evidence="1">The sequence shown here is derived from an EMBL/GenBank/DDBJ whole genome shotgun (WGS) entry which is preliminary data.</text>
</comment>
<dbReference type="AlphaFoldDB" id="A0AAV1VPE1"/>
<dbReference type="EMBL" id="CAKLBY020000394">
    <property type="protein sequence ID" value="CAK7948194.1"/>
    <property type="molecule type" value="Genomic_DNA"/>
</dbReference>
<evidence type="ECO:0000313" key="2">
    <source>
        <dbReference type="Proteomes" id="UP001162060"/>
    </source>
</evidence>
<gene>
    <name evidence="1" type="ORF">PM001_LOCUS33344</name>
</gene>